<gene>
    <name evidence="14" type="ORF">DBRI00130_LOCUS25986</name>
</gene>
<feature type="domain" description="Fatty acid desaturase" evidence="13">
    <location>
        <begin position="79"/>
        <end position="381"/>
    </location>
</feature>
<evidence type="ECO:0000256" key="8">
    <source>
        <dbReference type="ARBA" id="ARBA00023002"/>
    </source>
</evidence>
<reference evidence="14" key="1">
    <citation type="submission" date="2021-01" db="EMBL/GenBank/DDBJ databases">
        <authorList>
            <person name="Corre E."/>
            <person name="Pelletier E."/>
            <person name="Niang G."/>
            <person name="Scheremetjew M."/>
            <person name="Finn R."/>
            <person name="Kale V."/>
            <person name="Holt S."/>
            <person name="Cochrane G."/>
            <person name="Meng A."/>
            <person name="Brown T."/>
            <person name="Cohen L."/>
        </authorList>
    </citation>
    <scope>NUCLEOTIDE SEQUENCE</scope>
    <source>
        <strain evidence="14">GSO104</strain>
    </source>
</reference>
<dbReference type="GO" id="GO:0016020">
    <property type="term" value="C:membrane"/>
    <property type="evidence" value="ECO:0007669"/>
    <property type="project" value="UniProtKB-SubCell"/>
</dbReference>
<comment type="similarity">
    <text evidence="3">Belongs to the fatty acid desaturase type 1 family.</text>
</comment>
<accession>A0A7S4RYW9</accession>
<keyword evidence="5 12" id="KW-0812">Transmembrane</keyword>
<dbReference type="InterPro" id="IPR005804">
    <property type="entry name" value="FA_desaturase_dom"/>
</dbReference>
<dbReference type="InterPro" id="IPR012171">
    <property type="entry name" value="Fatty_acid_desaturase"/>
</dbReference>
<evidence type="ECO:0000256" key="9">
    <source>
        <dbReference type="ARBA" id="ARBA00023004"/>
    </source>
</evidence>
<evidence type="ECO:0000256" key="2">
    <source>
        <dbReference type="ARBA" id="ARBA00005189"/>
    </source>
</evidence>
<sequence>MCKQEPTAAYDTSKLAKDEQWIEKFDLAAFTADVKRLGDELEKNQGEEDVRHLRKMVLWSNMCGIIGFLTMGFGVNPVAIIGLSTFTFTRWTMIAHHTCHGGYDKCHPYKNKWNRFKFAIGSFWRRFNDWFDWMMPEAWNVEHNNRHHYNLSEIEDPDLVENNLVDLREAPVPVIVKYLFVLINVVTWKWFYYAPNTYKELKLARLRRQNQPIPEGVEPSDAVTIRTVLTSGSPFYSAWELFSVVLGPYLLIHFFLTPLPLMFIGDYFGIENMYWSAVKNLAFAELLTNAHGFVAVVTNHAGDDMYRFREGCRPFSGSFYLRQVLASVDFAMGTDLVDFLHGFLNYQIEHHLWPSLSMRSYQKAAPLVREICAKHGVPYVKENVFWRVKKTVDIMVGTSSMKWFPESYEKKYLEIDAIAEAKKRAAK</sequence>
<evidence type="ECO:0000256" key="3">
    <source>
        <dbReference type="ARBA" id="ARBA00009295"/>
    </source>
</evidence>
<evidence type="ECO:0000256" key="6">
    <source>
        <dbReference type="ARBA" id="ARBA00022723"/>
    </source>
</evidence>
<feature type="transmembrane region" description="Helical" evidence="12">
    <location>
        <begin position="174"/>
        <end position="193"/>
    </location>
</feature>
<keyword evidence="10" id="KW-0443">Lipid metabolism</keyword>
<dbReference type="GO" id="GO:0006629">
    <property type="term" value="P:lipid metabolic process"/>
    <property type="evidence" value="ECO:0007669"/>
    <property type="project" value="UniProtKB-KW"/>
</dbReference>
<evidence type="ECO:0000256" key="11">
    <source>
        <dbReference type="ARBA" id="ARBA00023136"/>
    </source>
</evidence>
<proteinExistence type="inferred from homology"/>
<dbReference type="GO" id="GO:0016717">
    <property type="term" value="F:oxidoreductase activity, acting on paired donors, with oxidation of a pair of donors resulting in the reduction of molecular oxygen to two molecules of water"/>
    <property type="evidence" value="ECO:0007669"/>
    <property type="project" value="TreeGrafter"/>
</dbReference>
<dbReference type="PANTHER" id="PTHR19353">
    <property type="entry name" value="FATTY ACID DESATURASE 2"/>
    <property type="match status" value="1"/>
</dbReference>
<evidence type="ECO:0000256" key="7">
    <source>
        <dbReference type="ARBA" id="ARBA00022989"/>
    </source>
</evidence>
<evidence type="ECO:0000259" key="13">
    <source>
        <dbReference type="Pfam" id="PF00487"/>
    </source>
</evidence>
<feature type="transmembrane region" description="Helical" evidence="12">
    <location>
        <begin position="241"/>
        <end position="264"/>
    </location>
</feature>
<dbReference type="GO" id="GO:0046872">
    <property type="term" value="F:metal ion binding"/>
    <property type="evidence" value="ECO:0007669"/>
    <property type="project" value="UniProtKB-KW"/>
</dbReference>
<keyword evidence="9" id="KW-0408">Iron</keyword>
<dbReference type="Pfam" id="PF00487">
    <property type="entry name" value="FA_desaturase"/>
    <property type="match status" value="1"/>
</dbReference>
<comment type="pathway">
    <text evidence="2">Lipid metabolism.</text>
</comment>
<comment type="subcellular location">
    <subcellularLocation>
        <location evidence="1">Membrane</location>
        <topology evidence="1">Multi-pass membrane protein</topology>
    </subcellularLocation>
</comment>
<evidence type="ECO:0000256" key="5">
    <source>
        <dbReference type="ARBA" id="ARBA00022692"/>
    </source>
</evidence>
<protein>
    <recommendedName>
        <fullName evidence="13">Fatty acid desaturase domain-containing protein</fullName>
    </recommendedName>
</protein>
<evidence type="ECO:0000256" key="12">
    <source>
        <dbReference type="SAM" id="Phobius"/>
    </source>
</evidence>
<dbReference type="AlphaFoldDB" id="A0A7S4RYW9"/>
<evidence type="ECO:0000256" key="1">
    <source>
        <dbReference type="ARBA" id="ARBA00004141"/>
    </source>
</evidence>
<keyword evidence="7 12" id="KW-1133">Transmembrane helix</keyword>
<evidence type="ECO:0000256" key="10">
    <source>
        <dbReference type="ARBA" id="ARBA00023098"/>
    </source>
</evidence>
<name>A0A7S4RYW9_9STRA</name>
<feature type="transmembrane region" description="Helical" evidence="12">
    <location>
        <begin position="58"/>
        <end position="83"/>
    </location>
</feature>
<keyword evidence="4" id="KW-0349">Heme</keyword>
<dbReference type="EMBL" id="HBNS01033194">
    <property type="protein sequence ID" value="CAE4628315.1"/>
    <property type="molecule type" value="Transcribed_RNA"/>
</dbReference>
<organism evidence="14">
    <name type="scientific">Ditylum brightwellii</name>
    <dbReference type="NCBI Taxonomy" id="49249"/>
    <lineage>
        <taxon>Eukaryota</taxon>
        <taxon>Sar</taxon>
        <taxon>Stramenopiles</taxon>
        <taxon>Ochrophyta</taxon>
        <taxon>Bacillariophyta</taxon>
        <taxon>Mediophyceae</taxon>
        <taxon>Lithodesmiophycidae</taxon>
        <taxon>Lithodesmiales</taxon>
        <taxon>Lithodesmiaceae</taxon>
        <taxon>Ditylum</taxon>
    </lineage>
</organism>
<keyword evidence="8" id="KW-0560">Oxidoreductase</keyword>
<keyword evidence="11 12" id="KW-0472">Membrane</keyword>
<keyword evidence="6" id="KW-0479">Metal-binding</keyword>
<evidence type="ECO:0000256" key="4">
    <source>
        <dbReference type="ARBA" id="ARBA00022617"/>
    </source>
</evidence>
<evidence type="ECO:0000313" key="14">
    <source>
        <dbReference type="EMBL" id="CAE4628315.1"/>
    </source>
</evidence>
<dbReference type="PANTHER" id="PTHR19353:SF30">
    <property type="entry name" value="DELTA 8-(E)-SPHINGOLIPID DESATURASE"/>
    <property type="match status" value="1"/>
</dbReference>